<dbReference type="Proteomes" id="UP000317557">
    <property type="component" value="Unassembled WGS sequence"/>
</dbReference>
<proteinExistence type="predicted"/>
<dbReference type="RefSeq" id="WP_142455124.1">
    <property type="nucleotide sequence ID" value="NZ_FXTP01000011.1"/>
</dbReference>
<evidence type="ECO:0000313" key="3">
    <source>
        <dbReference type="Proteomes" id="UP000317557"/>
    </source>
</evidence>
<feature type="chain" id="PRO_5022156892" description="Pilin (Type 1 fimbria component protein)" evidence="1">
    <location>
        <begin position="22"/>
        <end position="196"/>
    </location>
</feature>
<evidence type="ECO:0000313" key="2">
    <source>
        <dbReference type="EMBL" id="SMO82090.1"/>
    </source>
</evidence>
<keyword evidence="1" id="KW-0732">Signal</keyword>
<organism evidence="2 3">
    <name type="scientific">Gracilimonas mengyeensis</name>
    <dbReference type="NCBI Taxonomy" id="1302730"/>
    <lineage>
        <taxon>Bacteria</taxon>
        <taxon>Pseudomonadati</taxon>
        <taxon>Balneolota</taxon>
        <taxon>Balneolia</taxon>
        <taxon>Balneolales</taxon>
        <taxon>Balneolaceae</taxon>
        <taxon>Gracilimonas</taxon>
    </lineage>
</organism>
<evidence type="ECO:0000256" key="1">
    <source>
        <dbReference type="SAM" id="SignalP"/>
    </source>
</evidence>
<gene>
    <name evidence="2" type="ORF">SAMN06265219_111131</name>
</gene>
<accession>A0A521EG00</accession>
<dbReference type="EMBL" id="FXTP01000011">
    <property type="protein sequence ID" value="SMO82090.1"/>
    <property type="molecule type" value="Genomic_DNA"/>
</dbReference>
<protein>
    <recommendedName>
        <fullName evidence="4">Pilin (Type 1 fimbria component protein)</fullName>
    </recommendedName>
</protein>
<dbReference type="AlphaFoldDB" id="A0A521EG00"/>
<dbReference type="OrthoDB" id="1523956at2"/>
<keyword evidence="3" id="KW-1185">Reference proteome</keyword>
<name>A0A521EG00_9BACT</name>
<evidence type="ECO:0008006" key="4">
    <source>
        <dbReference type="Google" id="ProtNLM"/>
    </source>
</evidence>
<feature type="signal peptide" evidence="1">
    <location>
        <begin position="1"/>
        <end position="21"/>
    </location>
</feature>
<reference evidence="2 3" key="1">
    <citation type="submission" date="2017-05" db="EMBL/GenBank/DDBJ databases">
        <authorList>
            <person name="Varghese N."/>
            <person name="Submissions S."/>
        </authorList>
    </citation>
    <scope>NUCLEOTIDE SEQUENCE [LARGE SCALE GENOMIC DNA]</scope>
    <source>
        <strain evidence="2 3">DSM 21985</strain>
    </source>
</reference>
<sequence>MASYCLLLFFYFVFAAVQSHAQEIDFGDYSYKYAVSITELNPAEDLNFGTLVQNEGTVNVELSSAKVLEIEGVKYLDVLVDITADEYLVIDSNPTCSSSNCRIPFDLESAYANRGQNNIGHAVIMSDAGVNMTTALFPILARGNRPPGPPPTPDYEGYNPAAFNESAYLYLYGSVTVGNVDAGTYSANITITVSYD</sequence>